<gene>
    <name evidence="7" type="ORF">Pan189_34740</name>
</gene>
<dbReference type="NCBIfam" id="TIGR02603">
    <property type="entry name" value="CxxCH_TIGR02603"/>
    <property type="match status" value="1"/>
</dbReference>
<dbReference type="RefSeq" id="WP_145365239.1">
    <property type="nucleotide sequence ID" value="NZ_CP036268.1"/>
</dbReference>
<sequence precursor="true">MLNLPLRLCLIVTLLGPFLAASAVANDRTPASSTAPLQTPDDLQVSLFAAEPMLLNPSNIDVDHLGRVWVCEIVNYRPFRNRENPTREEGDRILVLEDTDGDGKADRKSTFYQGTDIDSPHGVCVLGNRVIVSANGQVLSLYDDDGDLKADRKEVMFTGIGGEQHDHGIHSVCFGPDGRLYFNFGNSGSQIRRPDGSLVIDKAGNEVRANRKPYQEGMAFRCELDGSNFETIGWNFRNNWELAVDSFGNVWQSDNDDDGNRGVRINFVMEFGNYGYRDELTGAGWRQPRTGWHAEVPLRHWHQNDPGVIPNLLHTGAGSPCGMCIYEGYLLPERFRGEMIHADAGPNIVRAYPVEAAGAGFSAAIEDVVDGERDQWFRPTDVSVAPDGSLIISDWYDPGVGGHRMGDTERGRIFRISTPDNQEYTAPLESFVGAGPAAVVVVALASPNTATRYIAWESLRSMGIDAEDALKFGWQNSNDSRYRARVLWLLAMLDNGEDHLHSAFPDDDPDLRVTAIRAWRRVGLDPVVAVKELIDDPSPQVRRELLIALSESQDEQVPQLWAKLAEQHAAGDRWYLEALGIAARGRWDECLGAWLDRVGDDWDDKPGREIVWRSRAIKTSELLKELLLVSHADASLRKQYFRAFDFQPKQSGSASLNALVSVGGLDLGTPAGRDTVRLALLRLDPKAINKSSQMQSIAFSLYSKIENPRELIEFARHVDLASQVAIGRLVEIAISQPQSEQAVDAVSLLFDWNVSDTIAATLSGDRKRAVRMAEALTTAAEADATELLRKVILDPEADSSVRRECVRAFCKRKSSAAELLELARSGKLDTTLRSAAIAALWSTSFADVRQAAAKEFPPPETKGAKPLPSLIELAKRRGDPKHGRVIYGTVGTCIKCHKVNGEGKEVGPDLSEIGSKLSRQAMFESIVYPSAGISHNYEAWSVVTVDGQIQTGLLVSDTDEAVVIRSADGIARTIPQDEIDETFRQDTSLMPADLPKVLSEQELVDVVEFLTTLRKK</sequence>
<accession>A0A517R5C5</accession>
<evidence type="ECO:0000256" key="1">
    <source>
        <dbReference type="ARBA" id="ARBA00022617"/>
    </source>
</evidence>
<evidence type="ECO:0000256" key="2">
    <source>
        <dbReference type="ARBA" id="ARBA00022723"/>
    </source>
</evidence>
<dbReference type="NCBIfam" id="TIGR02604">
    <property type="entry name" value="Piru_Ver_Nterm"/>
    <property type="match status" value="1"/>
</dbReference>
<dbReference type="InterPro" id="IPR011042">
    <property type="entry name" value="6-blade_b-propeller_TolB-like"/>
</dbReference>
<dbReference type="SUPFAM" id="SSF46626">
    <property type="entry name" value="Cytochrome c"/>
    <property type="match status" value="1"/>
</dbReference>
<dbReference type="PANTHER" id="PTHR33546">
    <property type="entry name" value="LARGE, MULTIFUNCTIONAL SECRETED PROTEIN-RELATED"/>
    <property type="match status" value="1"/>
</dbReference>
<evidence type="ECO:0000313" key="8">
    <source>
        <dbReference type="Proteomes" id="UP000317318"/>
    </source>
</evidence>
<keyword evidence="1 4" id="KW-0349">Heme</keyword>
<dbReference type="Gene3D" id="1.25.10.10">
    <property type="entry name" value="Leucine-rich Repeat Variant"/>
    <property type="match status" value="1"/>
</dbReference>
<dbReference type="InterPro" id="IPR011041">
    <property type="entry name" value="Quinoprot_gluc/sorb_DH_b-prop"/>
</dbReference>
<dbReference type="AlphaFoldDB" id="A0A517R5C5"/>
<dbReference type="PROSITE" id="PS51007">
    <property type="entry name" value="CYTC"/>
    <property type="match status" value="1"/>
</dbReference>
<evidence type="ECO:0000256" key="5">
    <source>
        <dbReference type="SAM" id="SignalP"/>
    </source>
</evidence>
<dbReference type="GO" id="GO:0046872">
    <property type="term" value="F:metal ion binding"/>
    <property type="evidence" value="ECO:0007669"/>
    <property type="project" value="UniProtKB-KW"/>
</dbReference>
<keyword evidence="5" id="KW-0732">Signal</keyword>
<dbReference type="InterPro" id="IPR011989">
    <property type="entry name" value="ARM-like"/>
</dbReference>
<dbReference type="Pfam" id="PF23500">
    <property type="entry name" value="DUF7133"/>
    <property type="match status" value="1"/>
</dbReference>
<dbReference type="Gene3D" id="2.120.10.30">
    <property type="entry name" value="TolB, C-terminal domain"/>
    <property type="match status" value="1"/>
</dbReference>
<dbReference type="Gene3D" id="1.10.760.10">
    <property type="entry name" value="Cytochrome c-like domain"/>
    <property type="match status" value="1"/>
</dbReference>
<feature type="signal peptide" evidence="5">
    <location>
        <begin position="1"/>
        <end position="25"/>
    </location>
</feature>
<dbReference type="Pfam" id="PF00034">
    <property type="entry name" value="Cytochrom_C"/>
    <property type="match status" value="1"/>
</dbReference>
<dbReference type="InterPro" id="IPR013428">
    <property type="entry name" value="Membrane-bound_put_N"/>
</dbReference>
<proteinExistence type="predicted"/>
<evidence type="ECO:0000313" key="7">
    <source>
        <dbReference type="EMBL" id="QDT39072.1"/>
    </source>
</evidence>
<dbReference type="SUPFAM" id="SSF50952">
    <property type="entry name" value="Soluble quinoprotein glucose dehydrogenase"/>
    <property type="match status" value="1"/>
</dbReference>
<evidence type="ECO:0000256" key="3">
    <source>
        <dbReference type="ARBA" id="ARBA00023004"/>
    </source>
</evidence>
<dbReference type="InterPro" id="IPR016024">
    <property type="entry name" value="ARM-type_fold"/>
</dbReference>
<dbReference type="KEGG" id="svp:Pan189_34740"/>
<feature type="domain" description="Cytochrome c" evidence="6">
    <location>
        <begin position="878"/>
        <end position="1014"/>
    </location>
</feature>
<keyword evidence="2 4" id="KW-0479">Metal-binding</keyword>
<dbReference type="PANTHER" id="PTHR33546:SF1">
    <property type="entry name" value="LARGE, MULTIFUNCTIONAL SECRETED PROTEIN"/>
    <property type="match status" value="1"/>
</dbReference>
<dbReference type="Proteomes" id="UP000317318">
    <property type="component" value="Chromosome"/>
</dbReference>
<evidence type="ECO:0000259" key="6">
    <source>
        <dbReference type="PROSITE" id="PS51007"/>
    </source>
</evidence>
<dbReference type="InterPro" id="IPR013427">
    <property type="entry name" value="Haem-bd_dom_put"/>
</dbReference>
<dbReference type="InterPro" id="IPR055557">
    <property type="entry name" value="DUF7133"/>
</dbReference>
<organism evidence="7 8">
    <name type="scientific">Stratiformator vulcanicus</name>
    <dbReference type="NCBI Taxonomy" id="2527980"/>
    <lineage>
        <taxon>Bacteria</taxon>
        <taxon>Pseudomonadati</taxon>
        <taxon>Planctomycetota</taxon>
        <taxon>Planctomycetia</taxon>
        <taxon>Planctomycetales</taxon>
        <taxon>Planctomycetaceae</taxon>
        <taxon>Stratiformator</taxon>
    </lineage>
</organism>
<dbReference type="GO" id="GO:0009055">
    <property type="term" value="F:electron transfer activity"/>
    <property type="evidence" value="ECO:0007669"/>
    <property type="project" value="InterPro"/>
</dbReference>
<reference evidence="7 8" key="1">
    <citation type="submission" date="2019-02" db="EMBL/GenBank/DDBJ databases">
        <title>Deep-cultivation of Planctomycetes and their phenomic and genomic characterization uncovers novel biology.</title>
        <authorList>
            <person name="Wiegand S."/>
            <person name="Jogler M."/>
            <person name="Boedeker C."/>
            <person name="Pinto D."/>
            <person name="Vollmers J."/>
            <person name="Rivas-Marin E."/>
            <person name="Kohn T."/>
            <person name="Peeters S.H."/>
            <person name="Heuer A."/>
            <person name="Rast P."/>
            <person name="Oberbeckmann S."/>
            <person name="Bunk B."/>
            <person name="Jeske O."/>
            <person name="Meyerdierks A."/>
            <person name="Storesund J.E."/>
            <person name="Kallscheuer N."/>
            <person name="Luecker S."/>
            <person name="Lage O.M."/>
            <person name="Pohl T."/>
            <person name="Merkel B.J."/>
            <person name="Hornburger P."/>
            <person name="Mueller R.-W."/>
            <person name="Bruemmer F."/>
            <person name="Labrenz M."/>
            <person name="Spormann A.M."/>
            <person name="Op den Camp H."/>
            <person name="Overmann J."/>
            <person name="Amann R."/>
            <person name="Jetten M.S.M."/>
            <person name="Mascher T."/>
            <person name="Medema M.H."/>
            <person name="Devos D.P."/>
            <person name="Kaster A.-K."/>
            <person name="Ovreas L."/>
            <person name="Rohde M."/>
            <person name="Galperin M.Y."/>
            <person name="Jogler C."/>
        </authorList>
    </citation>
    <scope>NUCLEOTIDE SEQUENCE [LARGE SCALE GENOMIC DNA]</scope>
    <source>
        <strain evidence="7 8">Pan189</strain>
    </source>
</reference>
<keyword evidence="8" id="KW-1185">Reference proteome</keyword>
<evidence type="ECO:0000256" key="4">
    <source>
        <dbReference type="PROSITE-ProRule" id="PRU00433"/>
    </source>
</evidence>
<dbReference type="GO" id="GO:0020037">
    <property type="term" value="F:heme binding"/>
    <property type="evidence" value="ECO:0007669"/>
    <property type="project" value="InterPro"/>
</dbReference>
<protein>
    <recommendedName>
        <fullName evidence="6">Cytochrome c domain-containing protein</fullName>
    </recommendedName>
</protein>
<name>A0A517R5C5_9PLAN</name>
<dbReference type="OrthoDB" id="232040at2"/>
<dbReference type="EMBL" id="CP036268">
    <property type="protein sequence ID" value="QDT39072.1"/>
    <property type="molecule type" value="Genomic_DNA"/>
</dbReference>
<dbReference type="InterPro" id="IPR036909">
    <property type="entry name" value="Cyt_c-like_dom_sf"/>
</dbReference>
<feature type="chain" id="PRO_5022085957" description="Cytochrome c domain-containing protein" evidence="5">
    <location>
        <begin position="26"/>
        <end position="1016"/>
    </location>
</feature>
<dbReference type="SUPFAM" id="SSF48371">
    <property type="entry name" value="ARM repeat"/>
    <property type="match status" value="1"/>
</dbReference>
<dbReference type="InterPro" id="IPR009056">
    <property type="entry name" value="Cyt_c-like_dom"/>
</dbReference>
<keyword evidence="3 4" id="KW-0408">Iron</keyword>